<protein>
    <submittedName>
        <fullName evidence="1">Uncharacterized protein</fullName>
    </submittedName>
</protein>
<name>A0A645GTD1_9ZZZZ</name>
<dbReference type="AlphaFoldDB" id="A0A645GTD1"/>
<comment type="caution">
    <text evidence="1">The sequence shown here is derived from an EMBL/GenBank/DDBJ whole genome shotgun (WGS) entry which is preliminary data.</text>
</comment>
<evidence type="ECO:0000313" key="1">
    <source>
        <dbReference type="EMBL" id="MPN30087.1"/>
    </source>
</evidence>
<dbReference type="EMBL" id="VSSQ01081078">
    <property type="protein sequence ID" value="MPN30087.1"/>
    <property type="molecule type" value="Genomic_DNA"/>
</dbReference>
<accession>A0A645GTD1</accession>
<organism evidence="1">
    <name type="scientific">bioreactor metagenome</name>
    <dbReference type="NCBI Taxonomy" id="1076179"/>
    <lineage>
        <taxon>unclassified sequences</taxon>
        <taxon>metagenomes</taxon>
        <taxon>ecological metagenomes</taxon>
    </lineage>
</organism>
<sequence length="35" mass="4266">MMNLKIVDNCIIDMKELVIYKKYINRLNLVFSINY</sequence>
<reference evidence="1" key="1">
    <citation type="submission" date="2019-08" db="EMBL/GenBank/DDBJ databases">
        <authorList>
            <person name="Kucharzyk K."/>
            <person name="Murdoch R.W."/>
            <person name="Higgins S."/>
            <person name="Loffler F."/>
        </authorList>
    </citation>
    <scope>NUCLEOTIDE SEQUENCE</scope>
</reference>
<gene>
    <name evidence="1" type="ORF">SDC9_177544</name>
</gene>
<proteinExistence type="predicted"/>